<organism evidence="1">
    <name type="scientific">Siphoviridae sp. ctCIv11</name>
    <dbReference type="NCBI Taxonomy" id="2827806"/>
    <lineage>
        <taxon>Viruses</taxon>
        <taxon>Duplodnaviria</taxon>
        <taxon>Heunggongvirae</taxon>
        <taxon>Uroviricota</taxon>
        <taxon>Caudoviricetes</taxon>
    </lineage>
</organism>
<dbReference type="EMBL" id="BK032513">
    <property type="protein sequence ID" value="DAF45125.1"/>
    <property type="molecule type" value="Genomic_DNA"/>
</dbReference>
<proteinExistence type="predicted"/>
<protein>
    <submittedName>
        <fullName evidence="1">Uncharacterized protein</fullName>
    </submittedName>
</protein>
<name>A0A8S5S282_9CAUD</name>
<reference evidence="1" key="1">
    <citation type="journal article" date="2021" name="Proc. Natl. Acad. Sci. U.S.A.">
        <title>A Catalog of Tens of Thousands of Viruses from Human Metagenomes Reveals Hidden Associations with Chronic Diseases.</title>
        <authorList>
            <person name="Tisza M.J."/>
            <person name="Buck C.B."/>
        </authorList>
    </citation>
    <scope>NUCLEOTIDE SEQUENCE</scope>
    <source>
        <strain evidence="1">CtCIv11</strain>
    </source>
</reference>
<accession>A0A8S5S282</accession>
<evidence type="ECO:0000313" key="1">
    <source>
        <dbReference type="EMBL" id="DAF45125.1"/>
    </source>
</evidence>
<sequence>MIVTFWQHLHSWLFHTLTQKCNLISNLKIPKKIKQNPKFHPSNHLSYPISSIHLFYKPFIHFNP</sequence>